<reference evidence="2" key="1">
    <citation type="submission" date="2022-08" db="EMBL/GenBank/DDBJ databases">
        <authorList>
            <person name="Gutierrez-Valencia J."/>
        </authorList>
    </citation>
    <scope>NUCLEOTIDE SEQUENCE</scope>
</reference>
<comment type="caution">
    <text evidence="2">The sequence shown here is derived from an EMBL/GenBank/DDBJ whole genome shotgun (WGS) entry which is preliminary data.</text>
</comment>
<dbReference type="Proteomes" id="UP001154282">
    <property type="component" value="Unassembled WGS sequence"/>
</dbReference>
<evidence type="ECO:0000256" key="1">
    <source>
        <dbReference type="SAM" id="MobiDB-lite"/>
    </source>
</evidence>
<evidence type="ECO:0000313" key="2">
    <source>
        <dbReference type="EMBL" id="CAI0448177.1"/>
    </source>
</evidence>
<dbReference type="AlphaFoldDB" id="A0AAV0MPF6"/>
<dbReference type="EMBL" id="CAMGYJ010000007">
    <property type="protein sequence ID" value="CAI0448177.1"/>
    <property type="molecule type" value="Genomic_DNA"/>
</dbReference>
<protein>
    <submittedName>
        <fullName evidence="2">Uncharacterized protein</fullName>
    </submittedName>
</protein>
<sequence length="32" mass="3570">MHVGSQMLTADQFNQEGLVMNPTQLRPTQLSP</sequence>
<gene>
    <name evidence="2" type="ORF">LITE_LOCUS29686</name>
</gene>
<feature type="region of interest" description="Disordered" evidence="1">
    <location>
        <begin position="1"/>
        <end position="32"/>
    </location>
</feature>
<name>A0AAV0MPF6_9ROSI</name>
<keyword evidence="3" id="KW-1185">Reference proteome</keyword>
<evidence type="ECO:0000313" key="3">
    <source>
        <dbReference type="Proteomes" id="UP001154282"/>
    </source>
</evidence>
<accession>A0AAV0MPF6</accession>
<proteinExistence type="predicted"/>
<organism evidence="2 3">
    <name type="scientific">Linum tenue</name>
    <dbReference type="NCBI Taxonomy" id="586396"/>
    <lineage>
        <taxon>Eukaryota</taxon>
        <taxon>Viridiplantae</taxon>
        <taxon>Streptophyta</taxon>
        <taxon>Embryophyta</taxon>
        <taxon>Tracheophyta</taxon>
        <taxon>Spermatophyta</taxon>
        <taxon>Magnoliopsida</taxon>
        <taxon>eudicotyledons</taxon>
        <taxon>Gunneridae</taxon>
        <taxon>Pentapetalae</taxon>
        <taxon>rosids</taxon>
        <taxon>fabids</taxon>
        <taxon>Malpighiales</taxon>
        <taxon>Linaceae</taxon>
        <taxon>Linum</taxon>
    </lineage>
</organism>